<sequence length="117" mass="12624">MAKPKPNRSRALQDRLNSLTSRYGRWRNKSHAERLGSPLERPQIPAGVGVGVAEKAGGTGGGIASPLTEQPNTRVFFDQPITSSDGLFIFDDLVPQTEKYTDADGAEVVINKANPYG</sequence>
<name>A0A9J7A183_9GAMM</name>
<gene>
    <name evidence="2" type="ORF">L0Y14_05845</name>
</gene>
<evidence type="ECO:0000313" key="3">
    <source>
        <dbReference type="Proteomes" id="UP001056649"/>
    </source>
</evidence>
<protein>
    <submittedName>
        <fullName evidence="2">Uncharacterized protein</fullName>
    </submittedName>
</protein>
<accession>A0A9J7A183</accession>
<evidence type="ECO:0000313" key="2">
    <source>
        <dbReference type="EMBL" id="USF88754.1"/>
    </source>
</evidence>
<dbReference type="AlphaFoldDB" id="A0A9J7A183"/>
<organism evidence="2 3">
    <name type="scientific">Candidatus Endoriftia persephonae</name>
    <dbReference type="NCBI Taxonomy" id="393765"/>
    <lineage>
        <taxon>Bacteria</taxon>
        <taxon>Pseudomonadati</taxon>
        <taxon>Pseudomonadota</taxon>
        <taxon>Gammaproteobacteria</taxon>
        <taxon>Chromatiales</taxon>
        <taxon>Sedimenticolaceae</taxon>
        <taxon>Candidatus Endoriftia</taxon>
    </lineage>
</organism>
<dbReference type="KEGG" id="eps:L0Y14_05845"/>
<proteinExistence type="predicted"/>
<evidence type="ECO:0000256" key="1">
    <source>
        <dbReference type="SAM" id="MobiDB-lite"/>
    </source>
</evidence>
<reference evidence="2" key="1">
    <citation type="journal article" date="2022" name="Mol. Ecol. Resour.">
        <title>The complete and closed genome of the facultative generalist Candidatus Endoriftia persephone from deep-sea hydrothermal vents.</title>
        <authorList>
            <person name="de Oliveira A.L."/>
            <person name="Srivastava A."/>
            <person name="Espada-Hinojosa S."/>
            <person name="Bright M."/>
        </authorList>
    </citation>
    <scope>NUCLEOTIDE SEQUENCE</scope>
    <source>
        <strain evidence="2">Tica-EPR-9o50.N</strain>
    </source>
</reference>
<keyword evidence="3" id="KW-1185">Reference proteome</keyword>
<feature type="region of interest" description="Disordered" evidence="1">
    <location>
        <begin position="27"/>
        <end position="46"/>
    </location>
</feature>
<dbReference type="RefSeq" id="WP_006474136.1">
    <property type="nucleotide sequence ID" value="NZ_CP090569.1"/>
</dbReference>
<feature type="region of interest" description="Disordered" evidence="1">
    <location>
        <begin position="1"/>
        <end position="22"/>
    </location>
</feature>
<dbReference type="EMBL" id="CP090569">
    <property type="protein sequence ID" value="USF88754.1"/>
    <property type="molecule type" value="Genomic_DNA"/>
</dbReference>
<dbReference type="Proteomes" id="UP001056649">
    <property type="component" value="Chromosome"/>
</dbReference>